<dbReference type="RefSeq" id="WP_046403634.1">
    <property type="nucleotide sequence ID" value="NZ_CABJFF010000001.1"/>
</dbReference>
<name>A0A412TLI7_9BACT</name>
<dbReference type="Proteomes" id="UP000284243">
    <property type="component" value="Unassembled WGS sequence"/>
</dbReference>
<proteinExistence type="predicted"/>
<sequence>MEEVLKRYYKGETTLAEERELRSAWQRGELPGEPILGLRDPMEIPEGLNEKLQRYIRQKRQRKIRQLWITAGSIAAMAVLILSFRGTFTTTPRPGIQLSDNLKKERFENALRVLGNALEDEKTPVQRVLYEDHNLIIAIE</sequence>
<evidence type="ECO:0000256" key="1">
    <source>
        <dbReference type="SAM" id="Phobius"/>
    </source>
</evidence>
<feature type="transmembrane region" description="Helical" evidence="1">
    <location>
        <begin position="67"/>
        <end position="88"/>
    </location>
</feature>
<evidence type="ECO:0000313" key="2">
    <source>
        <dbReference type="EMBL" id="RGU54616.1"/>
    </source>
</evidence>
<dbReference type="EMBL" id="QRYC01000028">
    <property type="protein sequence ID" value="RGU54616.1"/>
    <property type="molecule type" value="Genomic_DNA"/>
</dbReference>
<keyword evidence="1" id="KW-0812">Transmembrane</keyword>
<accession>A0A412TLI7</accession>
<organism evidence="2 3">
    <name type="scientific">Odoribacter splanchnicus</name>
    <dbReference type="NCBI Taxonomy" id="28118"/>
    <lineage>
        <taxon>Bacteria</taxon>
        <taxon>Pseudomonadati</taxon>
        <taxon>Bacteroidota</taxon>
        <taxon>Bacteroidia</taxon>
        <taxon>Bacteroidales</taxon>
        <taxon>Odoribacteraceae</taxon>
        <taxon>Odoribacter</taxon>
    </lineage>
</organism>
<gene>
    <name evidence="2" type="ORF">DWW57_15625</name>
</gene>
<reference evidence="2 3" key="1">
    <citation type="submission" date="2018-08" db="EMBL/GenBank/DDBJ databases">
        <title>A genome reference for cultivated species of the human gut microbiota.</title>
        <authorList>
            <person name="Zou Y."/>
            <person name="Xue W."/>
            <person name="Luo G."/>
        </authorList>
    </citation>
    <scope>NUCLEOTIDE SEQUENCE [LARGE SCALE GENOMIC DNA]</scope>
    <source>
        <strain evidence="2 3">AF16-14</strain>
    </source>
</reference>
<evidence type="ECO:0000313" key="3">
    <source>
        <dbReference type="Proteomes" id="UP000284243"/>
    </source>
</evidence>
<protein>
    <submittedName>
        <fullName evidence="2">Uncharacterized protein</fullName>
    </submittedName>
</protein>
<comment type="caution">
    <text evidence="2">The sequence shown here is derived from an EMBL/GenBank/DDBJ whole genome shotgun (WGS) entry which is preliminary data.</text>
</comment>
<keyword evidence="1" id="KW-0472">Membrane</keyword>
<dbReference type="AlphaFoldDB" id="A0A412TLI7"/>
<keyword evidence="1" id="KW-1133">Transmembrane helix</keyword>